<feature type="domain" description="Major facilitator superfamily (MFS) profile" evidence="6">
    <location>
        <begin position="1"/>
        <end position="405"/>
    </location>
</feature>
<dbReference type="AlphaFoldDB" id="A0A7R9KEN7"/>
<evidence type="ECO:0000256" key="4">
    <source>
        <dbReference type="ARBA" id="ARBA00023136"/>
    </source>
</evidence>
<proteinExistence type="predicted"/>
<dbReference type="PANTHER" id="PTHR11662">
    <property type="entry name" value="SOLUTE CARRIER FAMILY 17"/>
    <property type="match status" value="1"/>
</dbReference>
<keyword evidence="2 5" id="KW-0812">Transmembrane</keyword>
<feature type="transmembrane region" description="Helical" evidence="5">
    <location>
        <begin position="273"/>
        <end position="293"/>
    </location>
</feature>
<accession>A0A7R9KEN7</accession>
<feature type="transmembrane region" description="Helical" evidence="5">
    <location>
        <begin position="361"/>
        <end position="380"/>
    </location>
</feature>
<dbReference type="PANTHER" id="PTHR11662:SF399">
    <property type="entry name" value="FI19708P1-RELATED"/>
    <property type="match status" value="1"/>
</dbReference>
<dbReference type="GO" id="GO:0022857">
    <property type="term" value="F:transmembrane transporter activity"/>
    <property type="evidence" value="ECO:0007669"/>
    <property type="project" value="InterPro"/>
</dbReference>
<evidence type="ECO:0000256" key="5">
    <source>
        <dbReference type="SAM" id="Phobius"/>
    </source>
</evidence>
<dbReference type="Pfam" id="PF07690">
    <property type="entry name" value="MFS_1"/>
    <property type="match status" value="1"/>
</dbReference>
<evidence type="ECO:0000256" key="3">
    <source>
        <dbReference type="ARBA" id="ARBA00022989"/>
    </source>
</evidence>
<dbReference type="InterPro" id="IPR050382">
    <property type="entry name" value="MFS_Na/Anion_cotransporter"/>
</dbReference>
<sequence>MFTAIVVMAKFNKSSSRGSDICATNADNNSNKSHNSGEFDWDESTQGVILGAFFYGYLLFQVLGGRLAELFGAKWLCTGGIAASLVINALTPLIAKSGPYWLLLASRVVLGMFQAFIFPASYALIAKWAPDHERSTFLAMPTMGSNIGTIATQALSGYLAEHGFAGGWPSVFYVPAMIGILWLIVWTVVVKSEPKDHPWISDHELNYIQSNIAANNSRADNKDRPKLSVPWLRICTSKNGLIGSLVYIVLTISGFVADFIIRKDIMDKTLLRKLFETTATIGSGICLAAIPLAGCNDTLAMLACGMIAGGESAVIADISGNFTATVFAIGNTIAFTCGFITPLVIGYILDASDQTRRQWSYIFYMSAALNILGGLVFAIFGSAKRQDWDMDEESVTNDDKIITTI</sequence>
<evidence type="ECO:0000256" key="1">
    <source>
        <dbReference type="ARBA" id="ARBA00004141"/>
    </source>
</evidence>
<feature type="transmembrane region" description="Helical" evidence="5">
    <location>
        <begin position="45"/>
        <end position="63"/>
    </location>
</feature>
<dbReference type="PROSITE" id="PS50850">
    <property type="entry name" value="MFS"/>
    <property type="match status" value="1"/>
</dbReference>
<feature type="transmembrane region" description="Helical" evidence="5">
    <location>
        <begin position="101"/>
        <end position="125"/>
    </location>
</feature>
<feature type="transmembrane region" description="Helical" evidence="5">
    <location>
        <begin position="171"/>
        <end position="189"/>
    </location>
</feature>
<feature type="transmembrane region" description="Helical" evidence="5">
    <location>
        <begin position="75"/>
        <end position="95"/>
    </location>
</feature>
<evidence type="ECO:0000259" key="6">
    <source>
        <dbReference type="PROSITE" id="PS50850"/>
    </source>
</evidence>
<dbReference type="GO" id="GO:0016020">
    <property type="term" value="C:membrane"/>
    <property type="evidence" value="ECO:0007669"/>
    <property type="project" value="UniProtKB-SubCell"/>
</dbReference>
<reference evidence="7" key="1">
    <citation type="submission" date="2020-11" db="EMBL/GenBank/DDBJ databases">
        <authorList>
            <person name="Tran Van P."/>
        </authorList>
    </citation>
    <scope>NUCLEOTIDE SEQUENCE</scope>
</reference>
<dbReference type="EMBL" id="OC855241">
    <property type="protein sequence ID" value="CAD7621571.1"/>
    <property type="molecule type" value="Genomic_DNA"/>
</dbReference>
<dbReference type="EMBL" id="CAJPIZ010000666">
    <property type="protein sequence ID" value="CAG2102001.1"/>
    <property type="molecule type" value="Genomic_DNA"/>
</dbReference>
<dbReference type="SUPFAM" id="SSF103473">
    <property type="entry name" value="MFS general substrate transporter"/>
    <property type="match status" value="1"/>
</dbReference>
<name>A0A7R9KEN7_9ACAR</name>
<evidence type="ECO:0000256" key="2">
    <source>
        <dbReference type="ARBA" id="ARBA00022692"/>
    </source>
</evidence>
<dbReference type="Gene3D" id="1.20.1250.20">
    <property type="entry name" value="MFS general substrate transporter like domains"/>
    <property type="match status" value="2"/>
</dbReference>
<gene>
    <name evidence="7" type="ORF">OSB1V03_LOCUS2042</name>
</gene>
<comment type="subcellular location">
    <subcellularLocation>
        <location evidence="1">Membrane</location>
        <topology evidence="1">Multi-pass membrane protein</topology>
    </subcellularLocation>
</comment>
<dbReference type="OrthoDB" id="6434013at2759"/>
<dbReference type="InterPro" id="IPR020846">
    <property type="entry name" value="MFS_dom"/>
</dbReference>
<keyword evidence="3 5" id="KW-1133">Transmembrane helix</keyword>
<evidence type="ECO:0000313" key="8">
    <source>
        <dbReference type="Proteomes" id="UP000759131"/>
    </source>
</evidence>
<feature type="transmembrane region" description="Helical" evidence="5">
    <location>
        <begin position="241"/>
        <end position="261"/>
    </location>
</feature>
<evidence type="ECO:0000313" key="7">
    <source>
        <dbReference type="EMBL" id="CAD7621571.1"/>
    </source>
</evidence>
<dbReference type="InterPro" id="IPR036259">
    <property type="entry name" value="MFS_trans_sf"/>
</dbReference>
<feature type="transmembrane region" description="Helical" evidence="5">
    <location>
        <begin position="326"/>
        <end position="349"/>
    </location>
</feature>
<dbReference type="InterPro" id="IPR011701">
    <property type="entry name" value="MFS"/>
</dbReference>
<dbReference type="FunFam" id="1.20.1250.20:FF:000423">
    <property type="entry name" value="Putative inorganic phosphate cotransporter-like Protein"/>
    <property type="match status" value="1"/>
</dbReference>
<keyword evidence="4 5" id="KW-0472">Membrane</keyword>
<dbReference type="Proteomes" id="UP000759131">
    <property type="component" value="Unassembled WGS sequence"/>
</dbReference>
<keyword evidence="8" id="KW-1185">Reference proteome</keyword>
<protein>
    <recommendedName>
        <fullName evidence="6">Major facilitator superfamily (MFS) profile domain-containing protein</fullName>
    </recommendedName>
</protein>
<dbReference type="GO" id="GO:0006820">
    <property type="term" value="P:monoatomic anion transport"/>
    <property type="evidence" value="ECO:0007669"/>
    <property type="project" value="TreeGrafter"/>
</dbReference>
<organism evidence="7">
    <name type="scientific">Medioppia subpectinata</name>
    <dbReference type="NCBI Taxonomy" id="1979941"/>
    <lineage>
        <taxon>Eukaryota</taxon>
        <taxon>Metazoa</taxon>
        <taxon>Ecdysozoa</taxon>
        <taxon>Arthropoda</taxon>
        <taxon>Chelicerata</taxon>
        <taxon>Arachnida</taxon>
        <taxon>Acari</taxon>
        <taxon>Acariformes</taxon>
        <taxon>Sarcoptiformes</taxon>
        <taxon>Oribatida</taxon>
        <taxon>Brachypylina</taxon>
        <taxon>Oppioidea</taxon>
        <taxon>Oppiidae</taxon>
        <taxon>Medioppia</taxon>
    </lineage>
</organism>